<protein>
    <recommendedName>
        <fullName evidence="2">Phosphoesterase</fullName>
        <ecNumber evidence="2">3.1.4.-</ecNumber>
    </recommendedName>
</protein>
<dbReference type="SUPFAM" id="SSF56300">
    <property type="entry name" value="Metallo-dependent phosphatases"/>
    <property type="match status" value="1"/>
</dbReference>
<organism evidence="4 5">
    <name type="scientific">Methylococcus capsulatus</name>
    <dbReference type="NCBI Taxonomy" id="414"/>
    <lineage>
        <taxon>Bacteria</taxon>
        <taxon>Pseudomonadati</taxon>
        <taxon>Pseudomonadota</taxon>
        <taxon>Gammaproteobacteria</taxon>
        <taxon>Methylococcales</taxon>
        <taxon>Methylococcaceae</taxon>
        <taxon>Methylococcus</taxon>
    </lineage>
</organism>
<dbReference type="Pfam" id="PF12850">
    <property type="entry name" value="Metallophos_2"/>
    <property type="match status" value="1"/>
</dbReference>
<dbReference type="RefSeq" id="WP_198323299.1">
    <property type="nucleotide sequence ID" value="NZ_CP104311.1"/>
</dbReference>
<evidence type="ECO:0000256" key="2">
    <source>
        <dbReference type="RuleBase" id="RU362039"/>
    </source>
</evidence>
<name>A0ABZ2F3B6_METCP</name>
<evidence type="ECO:0000256" key="1">
    <source>
        <dbReference type="ARBA" id="ARBA00008950"/>
    </source>
</evidence>
<evidence type="ECO:0000259" key="3">
    <source>
        <dbReference type="Pfam" id="PF12850"/>
    </source>
</evidence>
<dbReference type="EMBL" id="CP104311">
    <property type="protein sequence ID" value="WWF00904.1"/>
    <property type="molecule type" value="Genomic_DNA"/>
</dbReference>
<keyword evidence="5" id="KW-1185">Reference proteome</keyword>
<dbReference type="EC" id="3.1.4.-" evidence="2"/>
<sequence>MKRIGFIADTHGLLRPEAVAVLTGSDLIIHAGDVGGPEILAGLGVLAPVVAVRGNNDRGSWAESLAETAVVECAGLVCYVLHDLQELAIDPAAEGIGAVVSGHSHRAAIRKDAGVLYLNPGSAGPRRFKLPVSVALVDVVDGTPLPRIEWIAV</sequence>
<feature type="domain" description="Calcineurin-like phosphoesterase" evidence="3">
    <location>
        <begin position="3"/>
        <end position="141"/>
    </location>
</feature>
<dbReference type="InterPro" id="IPR029052">
    <property type="entry name" value="Metallo-depent_PP-like"/>
</dbReference>
<keyword evidence="2" id="KW-0479">Metal-binding</keyword>
<dbReference type="NCBIfam" id="TIGR00040">
    <property type="entry name" value="yfcE"/>
    <property type="match status" value="1"/>
</dbReference>
<reference evidence="4 5" key="1">
    <citation type="submission" date="2022-09" db="EMBL/GenBank/DDBJ databases">
        <authorList>
            <person name="Giprobiosintez L."/>
        </authorList>
    </citation>
    <scope>NUCLEOTIDE SEQUENCE [LARGE SCALE GENOMIC DNA]</scope>
    <source>
        <strain evidence="5">VKPM-B-12549 (GBS-15)</strain>
    </source>
</reference>
<proteinExistence type="inferred from homology"/>
<gene>
    <name evidence="4" type="ORF">N4J17_10475</name>
</gene>
<evidence type="ECO:0000313" key="5">
    <source>
        <dbReference type="Proteomes" id="UP001359308"/>
    </source>
</evidence>
<dbReference type="Gene3D" id="3.60.21.10">
    <property type="match status" value="1"/>
</dbReference>
<comment type="similarity">
    <text evidence="1 2">Belongs to the metallophosphoesterase superfamily. YfcE family.</text>
</comment>
<dbReference type="Proteomes" id="UP001359308">
    <property type="component" value="Chromosome"/>
</dbReference>
<dbReference type="InterPro" id="IPR000979">
    <property type="entry name" value="Phosphodiesterase_MJ0936/Vps29"/>
</dbReference>
<dbReference type="InterPro" id="IPR024654">
    <property type="entry name" value="Calcineurin-like_PHP_lpxH"/>
</dbReference>
<accession>A0ABZ2F3B6</accession>
<comment type="cofactor">
    <cofactor evidence="2">
        <name>a divalent metal cation</name>
        <dbReference type="ChEBI" id="CHEBI:60240"/>
    </cofactor>
</comment>
<evidence type="ECO:0000313" key="4">
    <source>
        <dbReference type="EMBL" id="WWF00904.1"/>
    </source>
</evidence>